<dbReference type="OrthoDB" id="2360475at2"/>
<keyword evidence="3" id="KW-1003">Cell membrane</keyword>
<feature type="transmembrane region" description="Helical" evidence="7">
    <location>
        <begin position="173"/>
        <end position="197"/>
    </location>
</feature>
<keyword evidence="4 7" id="KW-0812">Transmembrane</keyword>
<evidence type="ECO:0000256" key="2">
    <source>
        <dbReference type="ARBA" id="ARBA00006683"/>
    </source>
</evidence>
<proteinExistence type="inferred from homology"/>
<dbReference type="Pfam" id="PF02706">
    <property type="entry name" value="Wzz"/>
    <property type="match status" value="1"/>
</dbReference>
<keyword evidence="5 7" id="KW-1133">Transmembrane helix</keyword>
<evidence type="ECO:0000256" key="6">
    <source>
        <dbReference type="ARBA" id="ARBA00023136"/>
    </source>
</evidence>
<keyword evidence="10" id="KW-1185">Reference proteome</keyword>
<evidence type="ECO:0000313" key="10">
    <source>
        <dbReference type="Proteomes" id="UP000198855"/>
    </source>
</evidence>
<comment type="subcellular location">
    <subcellularLocation>
        <location evidence="1">Cell membrane</location>
        <topology evidence="1">Multi-pass membrane protein</topology>
    </subcellularLocation>
</comment>
<dbReference type="PANTHER" id="PTHR32309:SF13">
    <property type="entry name" value="FERRIC ENTEROBACTIN TRANSPORT PROTEIN FEPE"/>
    <property type="match status" value="1"/>
</dbReference>
<keyword evidence="6 7" id="KW-0472">Membrane</keyword>
<evidence type="ECO:0000256" key="7">
    <source>
        <dbReference type="SAM" id="Phobius"/>
    </source>
</evidence>
<evidence type="ECO:0000256" key="4">
    <source>
        <dbReference type="ARBA" id="ARBA00022692"/>
    </source>
</evidence>
<organism evidence="9 10">
    <name type="scientific">Paenibacillus catalpae</name>
    <dbReference type="NCBI Taxonomy" id="1045775"/>
    <lineage>
        <taxon>Bacteria</taxon>
        <taxon>Bacillati</taxon>
        <taxon>Bacillota</taxon>
        <taxon>Bacilli</taxon>
        <taxon>Bacillales</taxon>
        <taxon>Paenibacillaceae</taxon>
        <taxon>Paenibacillus</taxon>
    </lineage>
</organism>
<evidence type="ECO:0000256" key="1">
    <source>
        <dbReference type="ARBA" id="ARBA00004651"/>
    </source>
</evidence>
<dbReference type="GO" id="GO:0004713">
    <property type="term" value="F:protein tyrosine kinase activity"/>
    <property type="evidence" value="ECO:0007669"/>
    <property type="project" value="TreeGrafter"/>
</dbReference>
<evidence type="ECO:0000313" key="9">
    <source>
        <dbReference type="EMBL" id="SFE42119.1"/>
    </source>
</evidence>
<reference evidence="10" key="1">
    <citation type="submission" date="2016-10" db="EMBL/GenBank/DDBJ databases">
        <authorList>
            <person name="Varghese N."/>
            <person name="Submissions S."/>
        </authorList>
    </citation>
    <scope>NUCLEOTIDE SEQUENCE [LARGE SCALE GENOMIC DNA]</scope>
    <source>
        <strain evidence="10">CGMCC 1.10784</strain>
    </source>
</reference>
<gene>
    <name evidence="9" type="ORF">SAMN05216378_3058</name>
</gene>
<dbReference type="AlphaFoldDB" id="A0A1I2AEA7"/>
<dbReference type="PANTHER" id="PTHR32309">
    <property type="entry name" value="TYROSINE-PROTEIN KINASE"/>
    <property type="match status" value="1"/>
</dbReference>
<feature type="domain" description="Polysaccharide chain length determinant N-terminal" evidence="8">
    <location>
        <begin position="2"/>
        <end position="91"/>
    </location>
</feature>
<evidence type="ECO:0000256" key="5">
    <source>
        <dbReference type="ARBA" id="ARBA00022989"/>
    </source>
</evidence>
<dbReference type="EMBL" id="FOMT01000003">
    <property type="protein sequence ID" value="SFE42119.1"/>
    <property type="molecule type" value="Genomic_DNA"/>
</dbReference>
<evidence type="ECO:0000259" key="8">
    <source>
        <dbReference type="Pfam" id="PF02706"/>
    </source>
</evidence>
<dbReference type="InterPro" id="IPR050445">
    <property type="entry name" value="Bact_polysacc_biosynth/exp"/>
</dbReference>
<feature type="transmembrane region" description="Helical" evidence="7">
    <location>
        <begin position="14"/>
        <end position="34"/>
    </location>
</feature>
<dbReference type="RefSeq" id="WP_091186545.1">
    <property type="nucleotide sequence ID" value="NZ_FOMT01000003.1"/>
</dbReference>
<protein>
    <submittedName>
        <fullName evidence="9">Capsular polysaccharide biosynthesis protein</fullName>
    </submittedName>
</protein>
<accession>A0A1I2AEA7</accession>
<dbReference type="GO" id="GO:0005886">
    <property type="term" value="C:plasma membrane"/>
    <property type="evidence" value="ECO:0007669"/>
    <property type="project" value="UniProtKB-SubCell"/>
</dbReference>
<dbReference type="Proteomes" id="UP000198855">
    <property type="component" value="Unassembled WGS sequence"/>
</dbReference>
<dbReference type="STRING" id="1045775.SAMN05216378_3058"/>
<evidence type="ECO:0000256" key="3">
    <source>
        <dbReference type="ARBA" id="ARBA00022475"/>
    </source>
</evidence>
<name>A0A1I2AEA7_9BACL</name>
<comment type="similarity">
    <text evidence="2">Belongs to the CpsC/CapA family.</text>
</comment>
<sequence length="251" mass="27741">MELKQYVHIVWKKWWLVAAVVIVAVIATGIKSFFFTTPIYQAKATLIVNQSPQQAGVETLNLGLLQSNVMLINSYKKIVESAFIMDKVVEQNASLGVTSDQLSSKVTVTSADDSQVMEIMYTGSSYKQAAQIVNAVSGVFQAQIPNIMQVDNVTILDKANENDKPVPVNNSPILNIIISFIVSLMLAVGIIFLLDYLDDTIKSESEMLQTLDVPVLAMINKINKHDLGTDNKPSIMMKKDLNETKFATINQ</sequence>
<dbReference type="InterPro" id="IPR003856">
    <property type="entry name" value="LPS_length_determ_N"/>
</dbReference>